<dbReference type="PANTHER" id="PTHR43763:SF6">
    <property type="entry name" value="XAA-PRO AMINOPEPTIDASE 1"/>
    <property type="match status" value="1"/>
</dbReference>
<dbReference type="GO" id="GO:0070006">
    <property type="term" value="F:metalloaminopeptidase activity"/>
    <property type="evidence" value="ECO:0007669"/>
    <property type="project" value="InterPro"/>
</dbReference>
<keyword evidence="9" id="KW-1185">Reference proteome</keyword>
<dbReference type="SUPFAM" id="SSF55920">
    <property type="entry name" value="Creatinase/aminopeptidase"/>
    <property type="match status" value="1"/>
</dbReference>
<dbReference type="Gene3D" id="3.90.230.10">
    <property type="entry name" value="Creatinase/methionine aminopeptidase superfamily"/>
    <property type="match status" value="1"/>
</dbReference>
<dbReference type="InterPro" id="IPR000994">
    <property type="entry name" value="Pept_M24"/>
</dbReference>
<evidence type="ECO:0000259" key="7">
    <source>
        <dbReference type="Pfam" id="PF01321"/>
    </source>
</evidence>
<evidence type="ECO:0000313" key="9">
    <source>
        <dbReference type="Proteomes" id="UP001165120"/>
    </source>
</evidence>
<name>A0A9W6SZ42_CANBO</name>
<protein>
    <submittedName>
        <fullName evidence="8">Unnamed protein product</fullName>
    </submittedName>
</protein>
<dbReference type="InterPro" id="IPR036005">
    <property type="entry name" value="Creatinase/aminopeptidase-like"/>
</dbReference>
<accession>A0A9W6SZ42</accession>
<dbReference type="Gene3D" id="3.40.350.10">
    <property type="entry name" value="Creatinase/prolidase N-terminal domain"/>
    <property type="match status" value="2"/>
</dbReference>
<keyword evidence="3" id="KW-0479">Metal-binding</keyword>
<reference evidence="8" key="1">
    <citation type="submission" date="2023-04" db="EMBL/GenBank/DDBJ databases">
        <title>Candida boidinii NBRC 10035.</title>
        <authorList>
            <person name="Ichikawa N."/>
            <person name="Sato H."/>
            <person name="Tonouchi N."/>
        </authorList>
    </citation>
    <scope>NUCLEOTIDE SEQUENCE</scope>
    <source>
        <strain evidence="8">NBRC 10035</strain>
    </source>
</reference>
<evidence type="ECO:0000256" key="1">
    <source>
        <dbReference type="ARBA" id="ARBA00001936"/>
    </source>
</evidence>
<feature type="domain" description="Peptidase M24" evidence="6">
    <location>
        <begin position="545"/>
        <end position="761"/>
    </location>
</feature>
<dbReference type="Proteomes" id="UP001165120">
    <property type="component" value="Unassembled WGS sequence"/>
</dbReference>
<dbReference type="InterPro" id="IPR033740">
    <property type="entry name" value="Pept_M24B"/>
</dbReference>
<dbReference type="Pfam" id="PF01321">
    <property type="entry name" value="Creatinase_N"/>
    <property type="match status" value="1"/>
</dbReference>
<dbReference type="InterPro" id="IPR029149">
    <property type="entry name" value="Creatin/AminoP/Spt16_N"/>
</dbReference>
<evidence type="ECO:0000256" key="2">
    <source>
        <dbReference type="ARBA" id="ARBA00008766"/>
    </source>
</evidence>
<dbReference type="FunFam" id="3.40.350.10:FF:000003">
    <property type="entry name" value="Xaa-pro aminopeptidase P"/>
    <property type="match status" value="1"/>
</dbReference>
<proteinExistence type="inferred from homology"/>
<keyword evidence="4" id="KW-0378">Hydrolase</keyword>
<evidence type="ECO:0000256" key="4">
    <source>
        <dbReference type="ARBA" id="ARBA00022801"/>
    </source>
</evidence>
<dbReference type="PANTHER" id="PTHR43763">
    <property type="entry name" value="XAA-PRO AMINOPEPTIDASE 1"/>
    <property type="match status" value="1"/>
</dbReference>
<evidence type="ECO:0000256" key="5">
    <source>
        <dbReference type="ARBA" id="ARBA00023211"/>
    </source>
</evidence>
<dbReference type="InterPro" id="IPR050422">
    <property type="entry name" value="X-Pro_aminopeptidase_P"/>
</dbReference>
<dbReference type="CDD" id="cd01085">
    <property type="entry name" value="APP"/>
    <property type="match status" value="1"/>
</dbReference>
<sequence>MCPPSRHHHASYAEDGGQIRLTISPEIDSSCFTQITSFFFSRFNNRGDDYYKNNNSEKYYRDDESYIENNDSKQLISNVFEDRLNEKFYQDNNKDKDKDNSRFDRSGVYSPCCSSSASSTYNNDDYEYNENDYCHGANSSMRNIDDFTDFNEKLQQQNTNNTHLSKQNTNVSSLIYSDSTSVSTVETTLLRDFQFKSRQNQLNSEFTTSTKKFDSSKRLNELRRLMWRYKIGVYIIPSEDEHQSEYTASKDQRRSFISGFTGSAGIAVVTLDKDGSNFETDDFKGEAALSTDGRYFLQATNQLDDNWVLLKQGVKGDLGWQDWALSKSLVSKYRSVAVDPKLISNNSGNFLKEKCHSLNVEFLPTMDNLIDKVMKFEKFKPIIPKDNSIYPFPIRYSGEDSNSKINKIRNYIQKQHSFAIIISALDDIAWLFNLRGNDIEYNPVFFSYVILTLNGIYFYTDKSKFTKETIDVLSDINELHVKNYKLFWEDLPGLETNDPTMKTIRLPPTSSYALNLNVPSTYKIKYDSIVVEMKGIKNSVEIEGHRFAQLKDGIALTRFFAWLQESLIKDNLEIDELQAGERCEFYRSILSDYKGLSFDTISSSGKNASIIHYSPTLEDFSIIDPKKIYLCDSGAQYLDGTTDITRTVHFMDPTEEEIKAYTLVLKGHLQVAMARFPRGTDSSVLDFLAREPLYLEGMNYKHGTGHGIGTFLCVHEGPCGIGSAAYGYKPLVPGNIISDEPGYYKDNEFGIRIESDILVVESNNRGDEDGSNGDFFLEFEYLTKG</sequence>
<dbReference type="AlphaFoldDB" id="A0A9W6SZ42"/>
<gene>
    <name evidence="8" type="ORF">Cboi02_000225800</name>
</gene>
<dbReference type="Pfam" id="PF00557">
    <property type="entry name" value="Peptidase_M24"/>
    <property type="match status" value="1"/>
</dbReference>
<evidence type="ECO:0000313" key="8">
    <source>
        <dbReference type="EMBL" id="GME69360.1"/>
    </source>
</evidence>
<dbReference type="GO" id="GO:0046872">
    <property type="term" value="F:metal ion binding"/>
    <property type="evidence" value="ECO:0007669"/>
    <property type="project" value="UniProtKB-KW"/>
</dbReference>
<comment type="cofactor">
    <cofactor evidence="1">
        <name>Mn(2+)</name>
        <dbReference type="ChEBI" id="CHEBI:29035"/>
    </cofactor>
</comment>
<comment type="similarity">
    <text evidence="2">Belongs to the peptidase M24B family.</text>
</comment>
<evidence type="ECO:0000259" key="6">
    <source>
        <dbReference type="Pfam" id="PF00557"/>
    </source>
</evidence>
<feature type="domain" description="Creatinase N-terminal" evidence="7">
    <location>
        <begin position="218"/>
        <end position="364"/>
    </location>
</feature>
<dbReference type="GO" id="GO:0005737">
    <property type="term" value="C:cytoplasm"/>
    <property type="evidence" value="ECO:0007669"/>
    <property type="project" value="UniProtKB-ARBA"/>
</dbReference>
<dbReference type="Pfam" id="PF16189">
    <property type="entry name" value="Creatinase_N_2"/>
    <property type="match status" value="1"/>
</dbReference>
<keyword evidence="5" id="KW-0464">Manganese</keyword>
<dbReference type="EMBL" id="BSXN01000652">
    <property type="protein sequence ID" value="GME69360.1"/>
    <property type="molecule type" value="Genomic_DNA"/>
</dbReference>
<dbReference type="FunFam" id="3.90.230.10:FF:000007">
    <property type="entry name" value="Xaa-Pro aminopeptidase P"/>
    <property type="match status" value="1"/>
</dbReference>
<organism evidence="8 9">
    <name type="scientific">Candida boidinii</name>
    <name type="common">Yeast</name>
    <dbReference type="NCBI Taxonomy" id="5477"/>
    <lineage>
        <taxon>Eukaryota</taxon>
        <taxon>Fungi</taxon>
        <taxon>Dikarya</taxon>
        <taxon>Ascomycota</taxon>
        <taxon>Saccharomycotina</taxon>
        <taxon>Pichiomycetes</taxon>
        <taxon>Pichiales</taxon>
        <taxon>Pichiaceae</taxon>
        <taxon>Ogataea</taxon>
        <taxon>Ogataea/Candida clade</taxon>
    </lineage>
</organism>
<evidence type="ECO:0000256" key="3">
    <source>
        <dbReference type="ARBA" id="ARBA00022723"/>
    </source>
</evidence>
<dbReference type="InterPro" id="IPR000587">
    <property type="entry name" value="Creatinase_N"/>
</dbReference>
<comment type="caution">
    <text evidence="8">The sequence shown here is derived from an EMBL/GenBank/DDBJ whole genome shotgun (WGS) entry which is preliminary data.</text>
</comment>